<sequence length="1900" mass="213954">MKLRDFNWKTLLPYDRGNEEAEFEQKFIDNLKVYLLSGNQPAACALLTQLEGSNKGLSLPLRIDVCRILYELLTSQKLNLTLFNVCCTTLGSLLEHEDQLTIDDIAFDWRKLYDLIRSLAFPKTWHGEHLQRRARLKYVVDLICDIGRFFPYSAAAEVFQELLPQIQFNSMDWQVINVQLLNLFVSTSVSPSGKGYAEHPQSSPERWLPTIFSLWSFDVHASSYSAYYMNMVAALAMENAGRIKLTNEQVRFAFASGLHFFNLPVTRGTVPLPRSHSQSLTDTSYFYRLPQSGSLPLSEEKALTFARFIVYTIRDESSGGTMDLFEQLVQMIEPFYHPSNNGSWTGILSRFLRNLSKDLLLRVVTEADEDCKTPVDMRLTRRMRRRFVVSLRTLAMLLLFSKSEESISMSHSALKNLAEIEPDLIFEPLLETLYTAIDSITETHRMISAMRALAKLASTLSNFSHYPQGAQHVAPLLVLTLPGIDVNDPTKTWFALAFIRSLCFNGVVFEELPVTGDMPASRTMSKASMVTDAADKDLDLDDEPELDMELIEWMTRASTAQFETWIDQYLRRIFALVDNLSSSLETSDTSSSGDSGLQAMVAHTTEVVLHQCGERYYPMISRLITEFATNISSLSAVDSMCKVVFAYVSAMPEIALQTLLPVCCERINEDIENGAGRTPSLSRRSRSHSEATLVWFASVLSVLTDLQRGEYLMPYKDQLLNTVNLLFEHCMSRQVYAIAGKILRNIIVSLTRMYPQRGHSVSDEVWSDPEFRENHFRHWGQLPKLDDPDFTIKWHPLSQQGIDFALDLVRRIFVPRIADLDKFIDANPDKLKSTTSQDNVYLNKLFVTLRFAIRSLGGLTPPPGAPIAADKLADAIVEGSDANGMPKRFRIDGQVEAGYIFSDSSSEEYREIASIRDQIGAAVAKALAYMAKSNEDDVENIKSLIRLTQDYMCYYGMDRSTSVALRRNWNSGLDSLILDTNECRMPRYFASKNLMSVQASRLLHNTRFMRASELTSDITLKLSKLCLSLYSEVRSYAISALDNIMSLFPETKYPLIPHFLAELEEKEDSDPEKMIGALRVLDTQSLRHAIMRNWHYLPQLVLGLCRAQHEDKPIVKKSIMNMAISQVGYLTAPLPIQTMDESLQALVRSLKSPNVPCFDGAEFEAAVAHGFAKCLENFELARAENIRLASSLVDILRHAGTTWRFAAIAGYYVDHISGANSSPEPRLLGTLAEFLTSDLVLFRESATINLTHLLSNIKRLSKLKFPNIAAASARSDVDLGGTGSRVISDIPYIELCERALADGDNSDAALAPYLDSPATGWFVWPLQAKIHSAPNQDGAMAFGKIDPESQAAYDAVRDVLFSDGKWDSIAKLFSQESARPSGDDGFSVTHAAFYKQTFSLYDFPLLEQAWPAIEKLALDNERMGAQRASSEMISGVLRGSKHWSRESLDKMWGLLIPLLSTVFSKLRPDTIRYWQTCLRFAFARRDPRRFLPLIRLVMYGNPFDPLSEAPFTEAAKLELMLLLLNSWDWRIVSAISASKPRLFDALAHPYKQVRDAAGILMYMMSSSEYSVSYTSVELAIDDLARYGATGRDFSHWVGSQRTQTLIADMDSQVSLWKADHIPSNEGTSNYSRGSKTLLTFFLAGFGYGSKRLSIEHIPSMLPVFSVLQEQTDDEELARLAKAVMQYLAQVLYTAQMSEAVTSKVLTLLEESSNSWHVITKTLPLLCTLTFSNRFTLLHDVRMRIVDTTALFLEHDQIEVRQIASRALASLVKCASNNVIADMNSKFSAKISTRLPRVRYGKPAKDPAAYSRLALARHAGVLGLSCLVLAFPYTIPDWLPEVLLLLAGCIDDPNPIQSTVQKTFAEFRRTHMDTWHEDRKKFTSSQLELLTDMLVSPCYYA</sequence>
<gene>
    <name evidence="1" type="primary">BLM3</name>
    <name evidence="1" type="ORF">IWW38_000228</name>
</gene>
<accession>A0ACC1MAI1</accession>
<protein>
    <submittedName>
        <fullName evidence="1">Proteasome activator BLM10</fullName>
    </submittedName>
</protein>
<comment type="caution">
    <text evidence="1">The sequence shown here is derived from an EMBL/GenBank/DDBJ whole genome shotgun (WGS) entry which is preliminary data.</text>
</comment>
<dbReference type="Proteomes" id="UP001139981">
    <property type="component" value="Unassembled WGS sequence"/>
</dbReference>
<dbReference type="EMBL" id="JANBVB010000002">
    <property type="protein sequence ID" value="KAJ2900853.1"/>
    <property type="molecule type" value="Genomic_DNA"/>
</dbReference>
<keyword evidence="1" id="KW-0647">Proteasome</keyword>
<evidence type="ECO:0000313" key="1">
    <source>
        <dbReference type="EMBL" id="KAJ2900853.1"/>
    </source>
</evidence>
<proteinExistence type="predicted"/>
<name>A0ACC1MAI1_9FUNG</name>
<reference evidence="1" key="1">
    <citation type="submission" date="2022-07" db="EMBL/GenBank/DDBJ databases">
        <title>Phylogenomic reconstructions and comparative analyses of Kickxellomycotina fungi.</title>
        <authorList>
            <person name="Reynolds N.K."/>
            <person name="Stajich J.E."/>
            <person name="Barry K."/>
            <person name="Grigoriev I.V."/>
            <person name="Crous P."/>
            <person name="Smith M.E."/>
        </authorList>
    </citation>
    <scope>NUCLEOTIDE SEQUENCE</scope>
    <source>
        <strain evidence="1">CBS 190363</strain>
    </source>
</reference>
<evidence type="ECO:0000313" key="2">
    <source>
        <dbReference type="Proteomes" id="UP001139981"/>
    </source>
</evidence>
<keyword evidence="2" id="KW-1185">Reference proteome</keyword>
<organism evidence="1 2">
    <name type="scientific">Coemansia aciculifera</name>
    <dbReference type="NCBI Taxonomy" id="417176"/>
    <lineage>
        <taxon>Eukaryota</taxon>
        <taxon>Fungi</taxon>
        <taxon>Fungi incertae sedis</taxon>
        <taxon>Zoopagomycota</taxon>
        <taxon>Kickxellomycotina</taxon>
        <taxon>Kickxellomycetes</taxon>
        <taxon>Kickxellales</taxon>
        <taxon>Kickxellaceae</taxon>
        <taxon>Coemansia</taxon>
    </lineage>
</organism>